<name>A0A7J8VNW5_9ROSI</name>
<dbReference type="GO" id="GO:0003824">
    <property type="term" value="F:catalytic activity"/>
    <property type="evidence" value="ECO:0007669"/>
    <property type="project" value="InterPro"/>
</dbReference>
<dbReference type="InterPro" id="IPR023631">
    <property type="entry name" value="Amidase_dom"/>
</dbReference>
<dbReference type="AlphaFoldDB" id="A0A7J8VNW5"/>
<comment type="caution">
    <text evidence="2">The sequence shown here is derived from an EMBL/GenBank/DDBJ whole genome shotgun (WGS) entry which is preliminary data.</text>
</comment>
<evidence type="ECO:0000259" key="1">
    <source>
        <dbReference type="Pfam" id="PF01425"/>
    </source>
</evidence>
<dbReference type="InterPro" id="IPR000120">
    <property type="entry name" value="Amidase"/>
</dbReference>
<evidence type="ECO:0000313" key="3">
    <source>
        <dbReference type="Proteomes" id="UP000593573"/>
    </source>
</evidence>
<protein>
    <recommendedName>
        <fullName evidence="1">Amidase domain-containing protein</fullName>
    </recommendedName>
</protein>
<accession>A0A7J8VNW5</accession>
<sequence>MLLAHYVTISSECSTSLSSHMEKLNFAEIGWDVRVALRVCGAFHGKEYIQAQKMSRTAYSIVDDALKTGEVDCINGAALIRYQIAGNFLGLPAVTVPVGYDKAGLPIGLQFMGKPWSEPTLMHVAYAMQTFGFRPCASRNIESRRFSMIYFIRTEQRRVGTSRNRGKELPSLRNGSYLKNEKSLVEKLKLCITS</sequence>
<keyword evidence="3" id="KW-1185">Reference proteome</keyword>
<dbReference type="OrthoDB" id="421993at2759"/>
<dbReference type="Gene3D" id="3.90.1300.10">
    <property type="entry name" value="Amidase signature (AS) domain"/>
    <property type="match status" value="1"/>
</dbReference>
<dbReference type="Pfam" id="PF01425">
    <property type="entry name" value="Amidase"/>
    <property type="match status" value="1"/>
</dbReference>
<feature type="domain" description="Amidase" evidence="1">
    <location>
        <begin position="80"/>
        <end position="121"/>
    </location>
</feature>
<dbReference type="EMBL" id="JABFAB010000011">
    <property type="protein sequence ID" value="MBA0664134.1"/>
    <property type="molecule type" value="Genomic_DNA"/>
</dbReference>
<dbReference type="SUPFAM" id="SSF75304">
    <property type="entry name" value="Amidase signature (AS) enzymes"/>
    <property type="match status" value="1"/>
</dbReference>
<dbReference type="PANTHER" id="PTHR11895:SF67">
    <property type="entry name" value="AMIDASE DOMAIN-CONTAINING PROTEIN"/>
    <property type="match status" value="1"/>
</dbReference>
<dbReference type="PANTHER" id="PTHR11895">
    <property type="entry name" value="TRANSAMIDASE"/>
    <property type="match status" value="1"/>
</dbReference>
<reference evidence="2 3" key="1">
    <citation type="journal article" date="2019" name="Genome Biol. Evol.">
        <title>Insights into the evolution of the New World diploid cottons (Gossypium, subgenus Houzingenia) based on genome sequencing.</title>
        <authorList>
            <person name="Grover C.E."/>
            <person name="Arick M.A. 2nd"/>
            <person name="Thrash A."/>
            <person name="Conover J.L."/>
            <person name="Sanders W.S."/>
            <person name="Peterson D.G."/>
            <person name="Frelichowski J.E."/>
            <person name="Scheffler J.A."/>
            <person name="Scheffler B.E."/>
            <person name="Wendel J.F."/>
        </authorList>
    </citation>
    <scope>NUCLEOTIDE SEQUENCE [LARGE SCALE GENOMIC DNA]</scope>
    <source>
        <strain evidence="2">57</strain>
        <tissue evidence="2">Leaf</tissue>
    </source>
</reference>
<evidence type="ECO:0000313" key="2">
    <source>
        <dbReference type="EMBL" id="MBA0664134.1"/>
    </source>
</evidence>
<dbReference type="InterPro" id="IPR036928">
    <property type="entry name" value="AS_sf"/>
</dbReference>
<dbReference type="Proteomes" id="UP000593573">
    <property type="component" value="Unassembled WGS sequence"/>
</dbReference>
<proteinExistence type="predicted"/>
<organism evidence="2 3">
    <name type="scientific">Gossypium klotzschianum</name>
    <dbReference type="NCBI Taxonomy" id="34286"/>
    <lineage>
        <taxon>Eukaryota</taxon>
        <taxon>Viridiplantae</taxon>
        <taxon>Streptophyta</taxon>
        <taxon>Embryophyta</taxon>
        <taxon>Tracheophyta</taxon>
        <taxon>Spermatophyta</taxon>
        <taxon>Magnoliopsida</taxon>
        <taxon>eudicotyledons</taxon>
        <taxon>Gunneridae</taxon>
        <taxon>Pentapetalae</taxon>
        <taxon>rosids</taxon>
        <taxon>malvids</taxon>
        <taxon>Malvales</taxon>
        <taxon>Malvaceae</taxon>
        <taxon>Malvoideae</taxon>
        <taxon>Gossypium</taxon>
    </lineage>
</organism>
<feature type="non-terminal residue" evidence="2">
    <location>
        <position position="1"/>
    </location>
</feature>
<gene>
    <name evidence="2" type="ORF">Goklo_004183</name>
</gene>